<proteinExistence type="predicted"/>
<dbReference type="Proteomes" id="UP000600449">
    <property type="component" value="Unassembled WGS sequence"/>
</dbReference>
<feature type="domain" description="DUF4214" evidence="1">
    <location>
        <begin position="280"/>
        <end position="351"/>
    </location>
</feature>
<evidence type="ECO:0000259" key="1">
    <source>
        <dbReference type="Pfam" id="PF13946"/>
    </source>
</evidence>
<comment type="caution">
    <text evidence="2">The sequence shown here is derived from an EMBL/GenBank/DDBJ whole genome shotgun (WGS) entry which is preliminary data.</text>
</comment>
<dbReference type="RefSeq" id="WP_188908406.1">
    <property type="nucleotide sequence ID" value="NZ_BMMF01000001.1"/>
</dbReference>
<dbReference type="InterPro" id="IPR025282">
    <property type="entry name" value="DUF4214"/>
</dbReference>
<keyword evidence="3" id="KW-1185">Reference proteome</keyword>
<dbReference type="EMBL" id="BMMF01000001">
    <property type="protein sequence ID" value="GGK18259.1"/>
    <property type="molecule type" value="Genomic_DNA"/>
</dbReference>
<sequence length="368" mass="38223">MAHLSQGTIPAARLGSLGASYDQLMASDAFYKVDLVALNNSGVIGGAFLALDFETNMLTVITAAAGVEAGQIHPQHIHGFPSATQDANVPSIAQDDDGDGFVELIEGFETYGPVLLNLTSPAGAGAEGFPAPTDGDFVFLQSYDLDALMFDQDPDDATPAVALSQILTGDNLVSREIVLHGQSLREGQGSGEGEADGTAGYKLVLPIAAGEIEALSGEEVAYQFGAGRFQAGDLVAALDVQGNAGQAFRLFDVFDRDPDRAGLSSWVEFLDEGGSLASMASAFLLSNEFATKFGAASALSNEEYVNILFANVLDREADAEGAAFWSGQLDAGLSREAALVAFTESAENQAQVAPQISAGILLDATTII</sequence>
<reference evidence="2 3" key="1">
    <citation type="journal article" date="2014" name="Int. J. Syst. Evol. Microbiol.">
        <title>Complete genome sequence of Corynebacterium casei LMG S-19264T (=DSM 44701T), isolated from a smear-ripened cheese.</title>
        <authorList>
            <consortium name="US DOE Joint Genome Institute (JGI-PGF)"/>
            <person name="Walter F."/>
            <person name="Albersmeier A."/>
            <person name="Kalinowski J."/>
            <person name="Ruckert C."/>
        </authorList>
    </citation>
    <scope>NUCLEOTIDE SEQUENCE [LARGE SCALE GENOMIC DNA]</scope>
    <source>
        <strain evidence="2 3">CGMCC 1.9161</strain>
    </source>
</reference>
<dbReference type="InterPro" id="IPR038255">
    <property type="entry name" value="PBS_linker_sf"/>
</dbReference>
<dbReference type="AlphaFoldDB" id="A0A917V224"/>
<organism evidence="2 3">
    <name type="scientific">Salinarimonas ramus</name>
    <dbReference type="NCBI Taxonomy" id="690164"/>
    <lineage>
        <taxon>Bacteria</taxon>
        <taxon>Pseudomonadati</taxon>
        <taxon>Pseudomonadota</taxon>
        <taxon>Alphaproteobacteria</taxon>
        <taxon>Hyphomicrobiales</taxon>
        <taxon>Salinarimonadaceae</taxon>
        <taxon>Salinarimonas</taxon>
    </lineage>
</organism>
<evidence type="ECO:0000313" key="2">
    <source>
        <dbReference type="EMBL" id="GGK18259.1"/>
    </source>
</evidence>
<protein>
    <recommendedName>
        <fullName evidence="1">DUF4214 domain-containing protein</fullName>
    </recommendedName>
</protein>
<name>A0A917V224_9HYPH</name>
<evidence type="ECO:0000313" key="3">
    <source>
        <dbReference type="Proteomes" id="UP000600449"/>
    </source>
</evidence>
<dbReference type="Pfam" id="PF13946">
    <property type="entry name" value="DUF4214"/>
    <property type="match status" value="1"/>
</dbReference>
<gene>
    <name evidence="2" type="ORF">GCM10011322_01240</name>
</gene>
<accession>A0A917V224</accession>
<dbReference type="Gene3D" id="1.10.3130.20">
    <property type="entry name" value="Phycobilisome linker domain"/>
    <property type="match status" value="1"/>
</dbReference>